<evidence type="ECO:0000313" key="2">
    <source>
        <dbReference type="Proteomes" id="UP000276542"/>
    </source>
</evidence>
<gene>
    <name evidence="1" type="ORF">D4739_06475</name>
</gene>
<comment type="caution">
    <text evidence="1">The sequence shown here is derived from an EMBL/GenBank/DDBJ whole genome shotgun (WGS) entry which is preliminary data.</text>
</comment>
<dbReference type="SUPFAM" id="SSF55961">
    <property type="entry name" value="Bet v1-like"/>
    <property type="match status" value="1"/>
</dbReference>
<dbReference type="InterPro" id="IPR019587">
    <property type="entry name" value="Polyketide_cyclase/dehydratase"/>
</dbReference>
<accession>A0A3A5H5E4</accession>
<reference evidence="2" key="1">
    <citation type="submission" date="2018-09" db="EMBL/GenBank/DDBJ databases">
        <authorList>
            <person name="Zhu H."/>
        </authorList>
    </citation>
    <scope>NUCLEOTIDE SEQUENCE [LARGE SCALE GENOMIC DNA]</scope>
    <source>
        <strain evidence="2">K1W22B-1</strain>
    </source>
</reference>
<dbReference type="InterPro" id="IPR023393">
    <property type="entry name" value="START-like_dom_sf"/>
</dbReference>
<dbReference type="Gene3D" id="3.30.530.20">
    <property type="match status" value="1"/>
</dbReference>
<sequence>MTRTIVVRRTLKAAPEELFAMLLDSDRLTSVPGVKVEILRGGMVSRDDVGLKRRVGFPGGFIVEEVVGLQREAPYRFDYRIRDATVKFRHDSGRIEFAPGPVGSGTKATWTSTFGVSDSRLLRPVEVVGQAAGHAAFWLALGLFDRHLASEGSA</sequence>
<evidence type="ECO:0000313" key="1">
    <source>
        <dbReference type="EMBL" id="RJS45903.1"/>
    </source>
</evidence>
<evidence type="ECO:0008006" key="3">
    <source>
        <dbReference type="Google" id="ProtNLM"/>
    </source>
</evidence>
<organism evidence="1 2">
    <name type="scientific">Nocardioides cavernaquae</name>
    <dbReference type="NCBI Taxonomy" id="2321396"/>
    <lineage>
        <taxon>Bacteria</taxon>
        <taxon>Bacillati</taxon>
        <taxon>Actinomycetota</taxon>
        <taxon>Actinomycetes</taxon>
        <taxon>Propionibacteriales</taxon>
        <taxon>Nocardioidaceae</taxon>
        <taxon>Nocardioides</taxon>
    </lineage>
</organism>
<proteinExistence type="predicted"/>
<dbReference type="RefSeq" id="WP_120059802.1">
    <property type="nucleotide sequence ID" value="NZ_QYRP01000002.1"/>
</dbReference>
<dbReference type="OrthoDB" id="5951835at2"/>
<dbReference type="Pfam" id="PF10604">
    <property type="entry name" value="Polyketide_cyc2"/>
    <property type="match status" value="1"/>
</dbReference>
<protein>
    <recommendedName>
        <fullName evidence="3">SRPBCC family protein</fullName>
    </recommendedName>
</protein>
<name>A0A3A5H5E4_9ACTN</name>
<dbReference type="AlphaFoldDB" id="A0A3A5H5E4"/>
<dbReference type="Proteomes" id="UP000276542">
    <property type="component" value="Unassembled WGS sequence"/>
</dbReference>
<keyword evidence="2" id="KW-1185">Reference proteome</keyword>
<dbReference type="EMBL" id="QYRP01000002">
    <property type="protein sequence ID" value="RJS45903.1"/>
    <property type="molecule type" value="Genomic_DNA"/>
</dbReference>